<sequence>MASWEMAVCDGPLSELLRQLTVRPDPAAEFWLGPGAQPRRTAYVIQDLENARLASPLWRDSIDNSPEWAMIRLARWDHSNEVGHVWLPYDDYVMNHFYLSWNVFSTSWTMGTPIACPRLCKDPIGWLTEYELDALSTLLWDPTNIRIDVEVGEVLRHAPAIWVSHLHRT</sequence>
<name>A0A8T0HRA6_CERPU</name>
<accession>A0A8T0HRA6</accession>
<gene>
    <name evidence="1" type="ORF">KC19_VG148100</name>
</gene>
<dbReference type="AlphaFoldDB" id="A0A8T0HRA6"/>
<evidence type="ECO:0000313" key="2">
    <source>
        <dbReference type="Proteomes" id="UP000822688"/>
    </source>
</evidence>
<dbReference type="EMBL" id="CM026426">
    <property type="protein sequence ID" value="KAG0573093.1"/>
    <property type="molecule type" value="Genomic_DNA"/>
</dbReference>
<organism evidence="1 2">
    <name type="scientific">Ceratodon purpureus</name>
    <name type="common">Fire moss</name>
    <name type="synonym">Dicranum purpureum</name>
    <dbReference type="NCBI Taxonomy" id="3225"/>
    <lineage>
        <taxon>Eukaryota</taxon>
        <taxon>Viridiplantae</taxon>
        <taxon>Streptophyta</taxon>
        <taxon>Embryophyta</taxon>
        <taxon>Bryophyta</taxon>
        <taxon>Bryophytina</taxon>
        <taxon>Bryopsida</taxon>
        <taxon>Dicranidae</taxon>
        <taxon>Pseudoditrichales</taxon>
        <taxon>Ditrichaceae</taxon>
        <taxon>Ceratodon</taxon>
    </lineage>
</organism>
<proteinExistence type="predicted"/>
<evidence type="ECO:0000313" key="1">
    <source>
        <dbReference type="EMBL" id="KAG0573093.1"/>
    </source>
</evidence>
<comment type="caution">
    <text evidence="1">The sequence shown here is derived from an EMBL/GenBank/DDBJ whole genome shotgun (WGS) entry which is preliminary data.</text>
</comment>
<reference evidence="1" key="1">
    <citation type="submission" date="2020-06" db="EMBL/GenBank/DDBJ databases">
        <title>WGS assembly of Ceratodon purpureus strain R40.</title>
        <authorList>
            <person name="Carey S.B."/>
            <person name="Jenkins J."/>
            <person name="Shu S."/>
            <person name="Lovell J.T."/>
            <person name="Sreedasyam A."/>
            <person name="Maumus F."/>
            <person name="Tiley G.P."/>
            <person name="Fernandez-Pozo N."/>
            <person name="Barry K."/>
            <person name="Chen C."/>
            <person name="Wang M."/>
            <person name="Lipzen A."/>
            <person name="Daum C."/>
            <person name="Saski C.A."/>
            <person name="Payton A.C."/>
            <person name="Mcbreen J.C."/>
            <person name="Conrad R.E."/>
            <person name="Kollar L.M."/>
            <person name="Olsson S."/>
            <person name="Huttunen S."/>
            <person name="Landis J.B."/>
            <person name="Wickett N.J."/>
            <person name="Johnson M.G."/>
            <person name="Rensing S.A."/>
            <person name="Grimwood J."/>
            <person name="Schmutz J."/>
            <person name="Mcdaniel S.F."/>
        </authorList>
    </citation>
    <scope>NUCLEOTIDE SEQUENCE</scope>
    <source>
        <strain evidence="1">R40</strain>
    </source>
</reference>
<dbReference type="Proteomes" id="UP000822688">
    <property type="component" value="Chromosome V"/>
</dbReference>
<keyword evidence="2" id="KW-1185">Reference proteome</keyword>
<protein>
    <submittedName>
        <fullName evidence="1">Uncharacterized protein</fullName>
    </submittedName>
</protein>